<evidence type="ECO:0000259" key="3">
    <source>
        <dbReference type="PROSITE" id="PS50157"/>
    </source>
</evidence>
<keyword evidence="1" id="KW-0479">Metal-binding</keyword>
<comment type="caution">
    <text evidence="4">The sequence shown here is derived from an EMBL/GenBank/DDBJ whole genome shotgun (WGS) entry which is preliminary data.</text>
</comment>
<feature type="domain" description="C2H2-type" evidence="3">
    <location>
        <begin position="332"/>
        <end position="355"/>
    </location>
</feature>
<dbReference type="PROSITE" id="PS50157">
    <property type="entry name" value="ZINC_FINGER_C2H2_2"/>
    <property type="match status" value="1"/>
</dbReference>
<dbReference type="Proteomes" id="UP001201163">
    <property type="component" value="Unassembled WGS sequence"/>
</dbReference>
<sequence>MSSVAPGIRKRLDHHSLMYMGAAKTAPMLIAPPTYPRQVFTTTAIHNKSNMTSISATATGSSCFGQGDGPPSLPRRSVEELTDWFSSELHSFLSTLNVYTPVPTQASNSNGLGPAHVNDHQVHSEGINTFATAIIPFSGLAVPAMVSLSLVPLHLGAGQYTPSLDQGGDRPFPPSHLSGPSQQMAHFMAVDDITVGPRYFGRAAPPGGSPIAPQSSVPRPPEVYRDYQPSGDSGVTRGPILDGIPAAVITSPRMVVYPPVSRVYSDYIVSGHPSPSSLVNSGVVTPVHISYQIEGNRLPSRPLLGQTHKDTPTLSPTAAPIRGVVDQHLSRYQCTICDAKYAWLSGLNRHYKDIHLPWIACDFCGLEFPSGRRYLLTKHLETHHPEA</sequence>
<keyword evidence="1" id="KW-0862">Zinc</keyword>
<keyword evidence="1" id="KW-0863">Zinc-finger</keyword>
<evidence type="ECO:0000256" key="1">
    <source>
        <dbReference type="PROSITE-ProRule" id="PRU00042"/>
    </source>
</evidence>
<dbReference type="InterPro" id="IPR013087">
    <property type="entry name" value="Znf_C2H2_type"/>
</dbReference>
<dbReference type="SMART" id="SM00355">
    <property type="entry name" value="ZnF_C2H2"/>
    <property type="match status" value="2"/>
</dbReference>
<evidence type="ECO:0000256" key="2">
    <source>
        <dbReference type="SAM" id="MobiDB-lite"/>
    </source>
</evidence>
<dbReference type="GO" id="GO:0008270">
    <property type="term" value="F:zinc ion binding"/>
    <property type="evidence" value="ECO:0007669"/>
    <property type="project" value="UniProtKB-KW"/>
</dbReference>
<feature type="region of interest" description="Disordered" evidence="2">
    <location>
        <begin position="201"/>
        <end position="238"/>
    </location>
</feature>
<dbReference type="Gene3D" id="3.30.160.60">
    <property type="entry name" value="Classic Zinc Finger"/>
    <property type="match status" value="1"/>
</dbReference>
<evidence type="ECO:0000313" key="4">
    <source>
        <dbReference type="EMBL" id="KAH9001755.1"/>
    </source>
</evidence>
<dbReference type="AlphaFoldDB" id="A0AAD4LTL5"/>
<organism evidence="4 5">
    <name type="scientific">Lactarius akahatsu</name>
    <dbReference type="NCBI Taxonomy" id="416441"/>
    <lineage>
        <taxon>Eukaryota</taxon>
        <taxon>Fungi</taxon>
        <taxon>Dikarya</taxon>
        <taxon>Basidiomycota</taxon>
        <taxon>Agaricomycotina</taxon>
        <taxon>Agaricomycetes</taxon>
        <taxon>Russulales</taxon>
        <taxon>Russulaceae</taxon>
        <taxon>Lactarius</taxon>
    </lineage>
</organism>
<evidence type="ECO:0000313" key="5">
    <source>
        <dbReference type="Proteomes" id="UP001201163"/>
    </source>
</evidence>
<dbReference type="EMBL" id="JAKELL010000001">
    <property type="protein sequence ID" value="KAH9001755.1"/>
    <property type="molecule type" value="Genomic_DNA"/>
</dbReference>
<gene>
    <name evidence="4" type="ORF">EDB92DRAFT_100122</name>
</gene>
<protein>
    <recommendedName>
        <fullName evidence="3">C2H2-type domain-containing protein</fullName>
    </recommendedName>
</protein>
<proteinExistence type="predicted"/>
<dbReference type="PROSITE" id="PS00028">
    <property type="entry name" value="ZINC_FINGER_C2H2_1"/>
    <property type="match status" value="1"/>
</dbReference>
<name>A0AAD4LTL5_9AGAM</name>
<reference evidence="4" key="1">
    <citation type="submission" date="2022-01" db="EMBL/GenBank/DDBJ databases">
        <title>Comparative genomics reveals a dynamic genome evolution in the ectomycorrhizal milk-cap (Lactarius) mushrooms.</title>
        <authorList>
            <consortium name="DOE Joint Genome Institute"/>
            <person name="Lebreton A."/>
            <person name="Tang N."/>
            <person name="Kuo A."/>
            <person name="LaButti K."/>
            <person name="Drula E."/>
            <person name="Barry K."/>
            <person name="Clum A."/>
            <person name="Lipzen A."/>
            <person name="Mousain D."/>
            <person name="Ng V."/>
            <person name="Wang R."/>
            <person name="Wang X."/>
            <person name="Dai Y."/>
            <person name="Henrissat B."/>
            <person name="Grigoriev I.V."/>
            <person name="Guerin-Laguette A."/>
            <person name="Yu F."/>
            <person name="Martin F.M."/>
        </authorList>
    </citation>
    <scope>NUCLEOTIDE SEQUENCE</scope>
    <source>
        <strain evidence="4">QP</strain>
    </source>
</reference>
<accession>A0AAD4LTL5</accession>
<keyword evidence="5" id="KW-1185">Reference proteome</keyword>